<dbReference type="Proteomes" id="UP000463883">
    <property type="component" value="Chromosome"/>
</dbReference>
<sequence>MLISEGSKPAIMIHVNEKFGGENILDQICHGIEEEGIPYEVKVVNGRDHIAMAYEACQTSRLGVGIGITEGYIALHYEKLEAESPLFCISTHEDMEKIRSMGTNGARLVKRMPFKNLRE</sequence>
<dbReference type="Gene3D" id="3.40.50.10150">
    <property type="entry name" value="B12-dependent dehydatase associated subunit"/>
    <property type="match status" value="1"/>
</dbReference>
<organism evidence="1 2">
    <name type="scientific">Aminipila terrae</name>
    <dbReference type="NCBI Taxonomy" id="2697030"/>
    <lineage>
        <taxon>Bacteria</taxon>
        <taxon>Bacillati</taxon>
        <taxon>Bacillota</taxon>
        <taxon>Clostridia</taxon>
        <taxon>Peptostreptococcales</taxon>
        <taxon>Anaerovoracaceae</taxon>
        <taxon>Aminipila</taxon>
    </lineage>
</organism>
<reference evidence="1 2" key="1">
    <citation type="submission" date="2020-01" db="EMBL/GenBank/DDBJ databases">
        <title>Genomic analysis of Aminipila sp. CBA3637.</title>
        <authorList>
            <person name="Kim Y.B."/>
            <person name="Roh S.W."/>
        </authorList>
    </citation>
    <scope>NUCLEOTIDE SEQUENCE [LARGE SCALE GENOMIC DNA]</scope>
    <source>
        <strain evidence="1 2">CBA3637</strain>
    </source>
</reference>
<accession>A0A6P1MGV6</accession>
<dbReference type="KEGG" id="amic:Ami3637_01525"/>
<proteinExistence type="predicted"/>
<keyword evidence="2" id="KW-1185">Reference proteome</keyword>
<dbReference type="PIRSF" id="PIRSF011503">
    <property type="entry name" value="DdrB_PduH"/>
    <property type="match status" value="1"/>
</dbReference>
<dbReference type="InterPro" id="IPR010254">
    <property type="entry name" value="B12-dep_deHydtase_bsu"/>
</dbReference>
<dbReference type="EMBL" id="CP047591">
    <property type="protein sequence ID" value="QHI71248.1"/>
    <property type="molecule type" value="Genomic_DNA"/>
</dbReference>
<evidence type="ECO:0000313" key="2">
    <source>
        <dbReference type="Proteomes" id="UP000463883"/>
    </source>
</evidence>
<dbReference type="InterPro" id="IPR003208">
    <property type="entry name" value="Dehydtase/Dehydtase_re"/>
</dbReference>
<protein>
    <submittedName>
        <fullName evidence="1">Glycerol dehydratase</fullName>
    </submittedName>
</protein>
<dbReference type="SUPFAM" id="SSF52968">
    <property type="entry name" value="B12-dependent dehydatase associated subunit"/>
    <property type="match status" value="1"/>
</dbReference>
<name>A0A6P1MGV6_9FIRM</name>
<dbReference type="InterPro" id="IPR009192">
    <property type="entry name" value="Diol/glycerol_deHydtase_re_ssu"/>
</dbReference>
<dbReference type="AlphaFoldDB" id="A0A6P1MGV6"/>
<dbReference type="RefSeq" id="WP_162361023.1">
    <property type="nucleotide sequence ID" value="NZ_CP047591.1"/>
</dbReference>
<dbReference type="Pfam" id="PF02288">
    <property type="entry name" value="Dehydratase_MU"/>
    <property type="match status" value="1"/>
</dbReference>
<evidence type="ECO:0000313" key="1">
    <source>
        <dbReference type="EMBL" id="QHI71248.1"/>
    </source>
</evidence>
<gene>
    <name evidence="1" type="ORF">Ami3637_01525</name>
</gene>